<accession>A0A6L7F0U2</accession>
<dbReference type="Proteomes" id="UP000473325">
    <property type="component" value="Unassembled WGS sequence"/>
</dbReference>
<keyword evidence="2" id="KW-1185">Reference proteome</keyword>
<proteinExistence type="predicted"/>
<gene>
    <name evidence="1" type="ORF">GRQ65_09435</name>
</gene>
<evidence type="ECO:0000313" key="1">
    <source>
        <dbReference type="EMBL" id="MXG89772.1"/>
    </source>
</evidence>
<name>A0A6L7F0U2_9ACTN</name>
<sequence>MRAGLRKEDHVFDSLDLGEAPYLLGHVVERAHGSLEEVAQGRSTGPTFLQQAAMIADEQLCFDYFTGLFSRDPQTRLTLDVTPDYARLSTERFASIRGEFERRGVRAVERIWSQVRMQRRRRPGSNPGSAEQLVAQLVAQRYAERFPDRDLARIWPSARFVL</sequence>
<evidence type="ECO:0000313" key="2">
    <source>
        <dbReference type="Proteomes" id="UP000473325"/>
    </source>
</evidence>
<dbReference type="RefSeq" id="WP_160877565.1">
    <property type="nucleotide sequence ID" value="NZ_WUEK01000005.1"/>
</dbReference>
<dbReference type="EMBL" id="WUEK01000005">
    <property type="protein sequence ID" value="MXG89772.1"/>
    <property type="molecule type" value="Genomic_DNA"/>
</dbReference>
<organism evidence="1 2">
    <name type="scientific">Nocardioides flavescens</name>
    <dbReference type="NCBI Taxonomy" id="2691959"/>
    <lineage>
        <taxon>Bacteria</taxon>
        <taxon>Bacillati</taxon>
        <taxon>Actinomycetota</taxon>
        <taxon>Actinomycetes</taxon>
        <taxon>Propionibacteriales</taxon>
        <taxon>Nocardioidaceae</taxon>
        <taxon>Nocardioides</taxon>
    </lineage>
</organism>
<reference evidence="1 2" key="1">
    <citation type="submission" date="2019-12" db="EMBL/GenBank/DDBJ databases">
        <authorList>
            <person name="Kun Z."/>
        </authorList>
    </citation>
    <scope>NUCLEOTIDE SEQUENCE [LARGE SCALE GENOMIC DNA]</scope>
    <source>
        <strain evidence="1 2">YIM 123512</strain>
    </source>
</reference>
<comment type="caution">
    <text evidence="1">The sequence shown here is derived from an EMBL/GenBank/DDBJ whole genome shotgun (WGS) entry which is preliminary data.</text>
</comment>
<dbReference type="AlphaFoldDB" id="A0A6L7F0U2"/>
<protein>
    <submittedName>
        <fullName evidence="1">Uncharacterized protein</fullName>
    </submittedName>
</protein>